<evidence type="ECO:0000313" key="1">
    <source>
        <dbReference type="EMBL" id="CAB4241046.1"/>
    </source>
</evidence>
<accession>A0A6J5T868</accession>
<gene>
    <name evidence="1" type="ORF">UFOVP22_50</name>
</gene>
<sequence length="224" mass="25707">MAAGDFTPYGIIAKAFSRFIPRNILQYEDPNLYNINKKAKEKNAEVPYPMDKYGTNLGENPENYLGYLGKVIFKDTGLDQGRTYLSDGRTEINKEIAYPMGTLVHEAQHARDINSKYKANDYSKDSNRDELYLQDKLIGESISKKFNKLATIKQYEDPYLFKAYTKQIEPDEVVAQLKQYESLLPAGMTIFQSPLGKDLFNNDNAKRWWLVNTTDSMSSPNLQK</sequence>
<protein>
    <submittedName>
        <fullName evidence="1">Uncharacterized protein</fullName>
    </submittedName>
</protein>
<dbReference type="EMBL" id="LR797818">
    <property type="protein sequence ID" value="CAB4241046.1"/>
    <property type="molecule type" value="Genomic_DNA"/>
</dbReference>
<proteinExistence type="predicted"/>
<reference evidence="1" key="1">
    <citation type="submission" date="2020-05" db="EMBL/GenBank/DDBJ databases">
        <authorList>
            <person name="Chiriac C."/>
            <person name="Salcher M."/>
            <person name="Ghai R."/>
            <person name="Kavagutti S V."/>
        </authorList>
    </citation>
    <scope>NUCLEOTIDE SEQUENCE</scope>
</reference>
<organism evidence="1">
    <name type="scientific">uncultured Caudovirales phage</name>
    <dbReference type="NCBI Taxonomy" id="2100421"/>
    <lineage>
        <taxon>Viruses</taxon>
        <taxon>Duplodnaviria</taxon>
        <taxon>Heunggongvirae</taxon>
        <taxon>Uroviricota</taxon>
        <taxon>Caudoviricetes</taxon>
        <taxon>Peduoviridae</taxon>
        <taxon>Maltschvirus</taxon>
        <taxon>Maltschvirus maltsch</taxon>
    </lineage>
</organism>
<name>A0A6J5T868_9CAUD</name>